<dbReference type="Gene3D" id="3.40.50.300">
    <property type="entry name" value="P-loop containing nucleotide triphosphate hydrolases"/>
    <property type="match status" value="1"/>
</dbReference>
<dbReference type="RefSeq" id="WP_344515135.1">
    <property type="nucleotide sequence ID" value="NZ_BAAAQD010000052.1"/>
</dbReference>
<dbReference type="SUPFAM" id="SSF52540">
    <property type="entry name" value="P-loop containing nucleoside triphosphate hydrolases"/>
    <property type="match status" value="1"/>
</dbReference>
<accession>A0ABN2DBZ9</accession>
<dbReference type="PANTHER" id="PTHR37937:SF1">
    <property type="entry name" value="CONJUGATIVE TRANSFER: DNA TRANSPORT"/>
    <property type="match status" value="1"/>
</dbReference>
<evidence type="ECO:0000256" key="2">
    <source>
        <dbReference type="ARBA" id="ARBA00022475"/>
    </source>
</evidence>
<dbReference type="Pfam" id="PF12696">
    <property type="entry name" value="TraG-D_C"/>
    <property type="match status" value="1"/>
</dbReference>
<name>A0ABN2DBZ9_9ACTN</name>
<feature type="domain" description="TraD/TraG TraM recognition site" evidence="7">
    <location>
        <begin position="456"/>
        <end position="572"/>
    </location>
</feature>
<evidence type="ECO:0000259" key="7">
    <source>
        <dbReference type="Pfam" id="PF12696"/>
    </source>
</evidence>
<comment type="subcellular location">
    <subcellularLocation>
        <location evidence="1">Cell membrane</location>
        <topology evidence="1">Multi-pass membrane protein</topology>
    </subcellularLocation>
</comment>
<keyword evidence="3 6" id="KW-0812">Transmembrane</keyword>
<evidence type="ECO:0000313" key="9">
    <source>
        <dbReference type="Proteomes" id="UP001501470"/>
    </source>
</evidence>
<evidence type="ECO:0000256" key="1">
    <source>
        <dbReference type="ARBA" id="ARBA00004651"/>
    </source>
</evidence>
<feature type="transmembrane region" description="Helical" evidence="6">
    <location>
        <begin position="23"/>
        <end position="45"/>
    </location>
</feature>
<dbReference type="InterPro" id="IPR027417">
    <property type="entry name" value="P-loop_NTPase"/>
</dbReference>
<dbReference type="InterPro" id="IPR051539">
    <property type="entry name" value="T4SS-coupling_protein"/>
</dbReference>
<keyword evidence="4 6" id="KW-1133">Transmembrane helix</keyword>
<organism evidence="8 9">
    <name type="scientific">Dactylosporangium maewongense</name>
    <dbReference type="NCBI Taxonomy" id="634393"/>
    <lineage>
        <taxon>Bacteria</taxon>
        <taxon>Bacillati</taxon>
        <taxon>Actinomycetota</taxon>
        <taxon>Actinomycetes</taxon>
        <taxon>Micromonosporales</taxon>
        <taxon>Micromonosporaceae</taxon>
        <taxon>Dactylosporangium</taxon>
    </lineage>
</organism>
<keyword evidence="2" id="KW-1003">Cell membrane</keyword>
<protein>
    <recommendedName>
        <fullName evidence="7">TraD/TraG TraM recognition site domain-containing protein</fullName>
    </recommendedName>
</protein>
<evidence type="ECO:0000256" key="4">
    <source>
        <dbReference type="ARBA" id="ARBA00022989"/>
    </source>
</evidence>
<evidence type="ECO:0000256" key="3">
    <source>
        <dbReference type="ARBA" id="ARBA00022692"/>
    </source>
</evidence>
<proteinExistence type="predicted"/>
<dbReference type="Proteomes" id="UP001501470">
    <property type="component" value="Unassembled WGS sequence"/>
</dbReference>
<dbReference type="EMBL" id="BAAAQD010000052">
    <property type="protein sequence ID" value="GAA1574528.1"/>
    <property type="molecule type" value="Genomic_DNA"/>
</dbReference>
<dbReference type="InterPro" id="IPR032689">
    <property type="entry name" value="TraG-D_C"/>
</dbReference>
<gene>
    <name evidence="8" type="ORF">GCM10009827_115510</name>
</gene>
<sequence length="619" mass="66712">MRRPPLSAPGHGMPRQGLPRADIVVRLGMLAFLAVVTGTTMWTLWLAGQVGGLLTHATWPDSGPADAPAIALRLAGHLRHPADAWPVRARSDQPPPWVLYPIWTVLLAHHLSSLAGVTWLLLRHRRRPGFARNSDARRLLSAGAVLARTDIVRPGLTIRDRDTPADVAAKTARRHDPLEVGRFLGNDAVTNDPLFLANEYTLLATAVARFGNKTTRFVIPRVLDARGAVISTSTRLDVAAVTFEHRARIGPTHIFEPQGEIPGVPRIRWSPIEGADDPIVAMLRAQGFASGSGVGADNVENGKYFQDQAASLIRGFLRAAALDEHATMVDVLAWSQNPSNARPERILRHHGVHSWADRLARHRETTGRARDTIQSVVSGALDAFNDPRVLAACSPPRGQQFHAADWLAQSGTLYLVGTRDAQALIAPLLTAVTEDLLYQAKRIALTAPGGRIEPCLYFVGDEIANVAPLGSLPSLMTEGGGSGIAVDIYCQNTQQLIERWGDKAGRSIDASANARLLIGGSTDVQGLRDAQALAGQVQEISSSHSWGGGRASVSESVRRENLVDLAELRSLPEGRALALVGNLRPVELAVPAWYERPDAADRVADRDTFQARLAKAAAA</sequence>
<dbReference type="CDD" id="cd01127">
    <property type="entry name" value="TrwB_TraG_TraD_VirD4"/>
    <property type="match status" value="1"/>
</dbReference>
<dbReference type="PANTHER" id="PTHR37937">
    <property type="entry name" value="CONJUGATIVE TRANSFER: DNA TRANSPORT"/>
    <property type="match status" value="1"/>
</dbReference>
<evidence type="ECO:0000256" key="6">
    <source>
        <dbReference type="SAM" id="Phobius"/>
    </source>
</evidence>
<evidence type="ECO:0000256" key="5">
    <source>
        <dbReference type="ARBA" id="ARBA00023136"/>
    </source>
</evidence>
<keyword evidence="5 6" id="KW-0472">Membrane</keyword>
<evidence type="ECO:0000313" key="8">
    <source>
        <dbReference type="EMBL" id="GAA1574528.1"/>
    </source>
</evidence>
<comment type="caution">
    <text evidence="8">The sequence shown here is derived from an EMBL/GenBank/DDBJ whole genome shotgun (WGS) entry which is preliminary data.</text>
</comment>
<reference evidence="8 9" key="1">
    <citation type="journal article" date="2019" name="Int. J. Syst. Evol. Microbiol.">
        <title>The Global Catalogue of Microorganisms (GCM) 10K type strain sequencing project: providing services to taxonomists for standard genome sequencing and annotation.</title>
        <authorList>
            <consortium name="The Broad Institute Genomics Platform"/>
            <consortium name="The Broad Institute Genome Sequencing Center for Infectious Disease"/>
            <person name="Wu L."/>
            <person name="Ma J."/>
        </authorList>
    </citation>
    <scope>NUCLEOTIDE SEQUENCE [LARGE SCALE GENOMIC DNA]</scope>
    <source>
        <strain evidence="8 9">JCM 15933</strain>
    </source>
</reference>
<keyword evidence="9" id="KW-1185">Reference proteome</keyword>